<dbReference type="AlphaFoldDB" id="A0A7S3JYW3"/>
<evidence type="ECO:0000313" key="1">
    <source>
        <dbReference type="EMBL" id="CAE0369209.1"/>
    </source>
</evidence>
<reference evidence="1" key="1">
    <citation type="submission" date="2021-01" db="EMBL/GenBank/DDBJ databases">
        <authorList>
            <person name="Corre E."/>
            <person name="Pelletier E."/>
            <person name="Niang G."/>
            <person name="Scheremetjew M."/>
            <person name="Finn R."/>
            <person name="Kale V."/>
            <person name="Holt S."/>
            <person name="Cochrane G."/>
            <person name="Meng A."/>
            <person name="Brown T."/>
            <person name="Cohen L."/>
        </authorList>
    </citation>
    <scope>NUCLEOTIDE SEQUENCE</scope>
    <source>
        <strain evidence="1">CCMP1510</strain>
    </source>
</reference>
<organism evidence="1">
    <name type="scientific">Aureoumbra lagunensis</name>
    <dbReference type="NCBI Taxonomy" id="44058"/>
    <lineage>
        <taxon>Eukaryota</taxon>
        <taxon>Sar</taxon>
        <taxon>Stramenopiles</taxon>
        <taxon>Ochrophyta</taxon>
        <taxon>Pelagophyceae</taxon>
        <taxon>Pelagomonadales</taxon>
        <taxon>Aureoumbra</taxon>
    </lineage>
</organism>
<dbReference type="EMBL" id="HBIJ01014864">
    <property type="protein sequence ID" value="CAE0369209.1"/>
    <property type="molecule type" value="Transcribed_RNA"/>
</dbReference>
<proteinExistence type="predicted"/>
<gene>
    <name evidence="1" type="ORF">ALAG00032_LOCUS9972</name>
</gene>
<evidence type="ECO:0008006" key="2">
    <source>
        <dbReference type="Google" id="ProtNLM"/>
    </source>
</evidence>
<accession>A0A7S3JYW3</accession>
<sequence length="271" mass="30080">MSHTSRQLFLVSVRRSYLGGRSSHCSILNKSLGGRRFSSQQEKIEQESEIPKSLSVDQALASSRMVLDLIRFGVSGVRLETLHQRSLEIEDKWSQALQVLVSTQAHCAVGFGYPPTSEGVMMYRQHLAACASTAPAETLDELKSLDLQLWDEVLLRGFSLPPRTISLEDARNFSSRVAALIADKQDLGTELMAQMAQLPESEDKQTKQLRIIQRAVFSMQRQVASEFGFDGPNGYIQLQAALVHHMADPVVLHTTNSIMHTISSKTGLKLS</sequence>
<name>A0A7S3JYW3_9STRA</name>
<protein>
    <recommendedName>
        <fullName evidence="2">Protein C10</fullName>
    </recommendedName>
</protein>